<dbReference type="InterPro" id="IPR050237">
    <property type="entry name" value="ATP-dep_AMP-bd_enzyme"/>
</dbReference>
<feature type="domain" description="AMP-binding enzyme C-terminal" evidence="2">
    <location>
        <begin position="590"/>
        <end position="662"/>
    </location>
</feature>
<protein>
    <submittedName>
        <fullName evidence="3">AMP-binding protein</fullName>
    </submittedName>
</protein>
<dbReference type="PANTHER" id="PTHR43767">
    <property type="entry name" value="LONG-CHAIN-FATTY-ACID--COA LIGASE"/>
    <property type="match status" value="1"/>
</dbReference>
<dbReference type="InterPro" id="IPR045851">
    <property type="entry name" value="AMP-bd_C_sf"/>
</dbReference>
<dbReference type="Gene3D" id="3.40.50.12780">
    <property type="entry name" value="N-terminal domain of ligase-like"/>
    <property type="match status" value="1"/>
</dbReference>
<dbReference type="Proteomes" id="UP000655751">
    <property type="component" value="Unassembled WGS sequence"/>
</dbReference>
<dbReference type="InterPro" id="IPR025110">
    <property type="entry name" value="AMP-bd_C"/>
</dbReference>
<reference evidence="3" key="1">
    <citation type="submission" date="2020-11" db="EMBL/GenBank/DDBJ databases">
        <title>Nocardia NEAU-351.nov., a novel actinomycete isolated from the cow dung.</title>
        <authorList>
            <person name="Zhang X."/>
        </authorList>
    </citation>
    <scope>NUCLEOTIDE SEQUENCE</scope>
    <source>
        <strain evidence="3">NEAU-351</strain>
    </source>
</reference>
<dbReference type="EMBL" id="JADMLG010000012">
    <property type="protein sequence ID" value="MBH0779896.1"/>
    <property type="molecule type" value="Genomic_DNA"/>
</dbReference>
<evidence type="ECO:0000259" key="2">
    <source>
        <dbReference type="Pfam" id="PF13193"/>
    </source>
</evidence>
<dbReference type="PANTHER" id="PTHR43767:SF1">
    <property type="entry name" value="NONRIBOSOMAL PEPTIDE SYNTHASE PES1 (EUROFUNG)-RELATED"/>
    <property type="match status" value="1"/>
</dbReference>
<dbReference type="SUPFAM" id="SSF56801">
    <property type="entry name" value="Acetyl-CoA synthetase-like"/>
    <property type="match status" value="1"/>
</dbReference>
<sequence>MSEIIEVVEEYVLPRHLIWDVLIDPQMYPRLFRGVGACVQVDLVNGQPVLDFHVGTPAVGMGSLRAHLTVGRRYEEFDLQCPRSGSLVSVRIRSEGARTTVKVILLGAGRVHPFIQRQGAGAVRKWIRRGLEQVASFVWWEPTSTLSGDRGGRAPRLRPMLARHVARSRPDIVVRQWAGLLRGRFDVVADFTAAAAHAPDRVAVIDDWGTVTYGELHQRARLLAAALAERGIGSGDTVALLARNHIEALQVIGATAALGADLVLLNTGMSAEHVAGLVESTGASILFVDGELEMMARAVDPRITMCSTDGRSLFPAWPTVEAMVQSAPCGRRRRRSRTGRVTVATTGAAGSPRPVWIPRHRPIAGFEDLLSRIPLRVDDAMLLAVPLSHSWGLAAFQTAVLTRARMVFTDDFDPEDCLWLVASYRIDVLVLAPSMLRQLLELPIQVLTRYDVSCLRVVACCGGPLPSALVLRFLDVFGDILYNVYGTAESSWISIAGPRDLRVSPGTVGRPPTGTEVAIIGPDARPVPVGAVGRIMVRNRMMLDGYDESARHLLDTGDVGYVDVAGRLFVAGPAADSVVTSGKRVLIRPVEEVLESLPQIDAAAVLGVPDRDRGQRLVAFVVRAPDSAPDAESVRDYVRARLGSLSVPQDVHFRDTLPRSEIGTVLKHLLVDSDGAVSRQDDPVPQWSR</sequence>
<evidence type="ECO:0000313" key="4">
    <source>
        <dbReference type="Proteomes" id="UP000655751"/>
    </source>
</evidence>
<comment type="caution">
    <text evidence="3">The sequence shown here is derived from an EMBL/GenBank/DDBJ whole genome shotgun (WGS) entry which is preliminary data.</text>
</comment>
<dbReference type="AlphaFoldDB" id="A0A931IGC7"/>
<proteinExistence type="predicted"/>
<dbReference type="RefSeq" id="WP_196152197.1">
    <property type="nucleotide sequence ID" value="NZ_JADMLG010000012.1"/>
</dbReference>
<evidence type="ECO:0000313" key="3">
    <source>
        <dbReference type="EMBL" id="MBH0779896.1"/>
    </source>
</evidence>
<dbReference type="InterPro" id="IPR042099">
    <property type="entry name" value="ANL_N_sf"/>
</dbReference>
<dbReference type="CDD" id="cd04433">
    <property type="entry name" value="AFD_class_I"/>
    <property type="match status" value="1"/>
</dbReference>
<dbReference type="Pfam" id="PF13193">
    <property type="entry name" value="AMP-binding_C"/>
    <property type="match status" value="1"/>
</dbReference>
<dbReference type="GO" id="GO:0016878">
    <property type="term" value="F:acid-thiol ligase activity"/>
    <property type="evidence" value="ECO:0007669"/>
    <property type="project" value="UniProtKB-ARBA"/>
</dbReference>
<accession>A0A931IGC7</accession>
<dbReference type="InterPro" id="IPR000873">
    <property type="entry name" value="AMP-dep_synth/lig_dom"/>
</dbReference>
<gene>
    <name evidence="3" type="ORF">IT779_26840</name>
</gene>
<dbReference type="Gene3D" id="3.30.300.30">
    <property type="match status" value="1"/>
</dbReference>
<organism evidence="3 4">
    <name type="scientific">Nocardia bovistercoris</name>
    <dbReference type="NCBI Taxonomy" id="2785916"/>
    <lineage>
        <taxon>Bacteria</taxon>
        <taxon>Bacillati</taxon>
        <taxon>Actinomycetota</taxon>
        <taxon>Actinomycetes</taxon>
        <taxon>Mycobacteriales</taxon>
        <taxon>Nocardiaceae</taxon>
        <taxon>Nocardia</taxon>
    </lineage>
</organism>
<name>A0A931IGC7_9NOCA</name>
<keyword evidence="4" id="KW-1185">Reference proteome</keyword>
<evidence type="ECO:0000259" key="1">
    <source>
        <dbReference type="Pfam" id="PF00501"/>
    </source>
</evidence>
<feature type="domain" description="AMP-dependent synthetase/ligase" evidence="1">
    <location>
        <begin position="191"/>
        <end position="546"/>
    </location>
</feature>
<dbReference type="Pfam" id="PF00501">
    <property type="entry name" value="AMP-binding"/>
    <property type="match status" value="1"/>
</dbReference>